<name>A0A6J4MEW2_9CYAN</name>
<dbReference type="EMBL" id="CADCTY010001089">
    <property type="protein sequence ID" value="CAA9356085.1"/>
    <property type="molecule type" value="Genomic_DNA"/>
</dbReference>
<feature type="non-terminal residue" evidence="3">
    <location>
        <position position="1"/>
    </location>
</feature>
<accession>A0A6J4MEW2</accession>
<evidence type="ECO:0000256" key="1">
    <source>
        <dbReference type="SAM" id="MobiDB-lite"/>
    </source>
</evidence>
<reference evidence="3" key="1">
    <citation type="submission" date="2020-02" db="EMBL/GenBank/DDBJ databases">
        <authorList>
            <person name="Meier V. D."/>
        </authorList>
    </citation>
    <scope>NUCLEOTIDE SEQUENCE</scope>
    <source>
        <strain evidence="3">AVDCRST_MAG94</strain>
    </source>
</reference>
<organism evidence="3">
    <name type="scientific">uncultured Leptolyngbya sp</name>
    <dbReference type="NCBI Taxonomy" id="332963"/>
    <lineage>
        <taxon>Bacteria</taxon>
        <taxon>Bacillati</taxon>
        <taxon>Cyanobacteriota</taxon>
        <taxon>Cyanophyceae</taxon>
        <taxon>Leptolyngbyales</taxon>
        <taxon>Leptolyngbyaceae</taxon>
        <taxon>Leptolyngbya group</taxon>
        <taxon>Leptolyngbya</taxon>
        <taxon>environmental samples</taxon>
    </lineage>
</organism>
<dbReference type="EMBL" id="CADCTY010001028">
    <property type="protein sequence ID" value="CAA9353196.1"/>
    <property type="molecule type" value="Genomic_DNA"/>
</dbReference>
<dbReference type="AlphaFoldDB" id="A0A6J4MEW2"/>
<gene>
    <name evidence="2" type="ORF">AVDCRST_MAG94-2930</name>
    <name evidence="3" type="ORF">AVDCRST_MAG94-3071</name>
</gene>
<feature type="compositionally biased region" description="Polar residues" evidence="1">
    <location>
        <begin position="13"/>
        <end position="23"/>
    </location>
</feature>
<evidence type="ECO:0000313" key="3">
    <source>
        <dbReference type="EMBL" id="CAA9356085.1"/>
    </source>
</evidence>
<sequence length="23" mass="2302">CPPPTVTTFAPKPSSQSNGVSAK</sequence>
<feature type="region of interest" description="Disordered" evidence="1">
    <location>
        <begin position="1"/>
        <end position="23"/>
    </location>
</feature>
<feature type="non-terminal residue" evidence="3">
    <location>
        <position position="23"/>
    </location>
</feature>
<evidence type="ECO:0000313" key="2">
    <source>
        <dbReference type="EMBL" id="CAA9353196.1"/>
    </source>
</evidence>
<proteinExistence type="predicted"/>
<protein>
    <submittedName>
        <fullName evidence="3">Uncharacterized protein</fullName>
    </submittedName>
</protein>